<proteinExistence type="predicted"/>
<evidence type="ECO:0000313" key="2">
    <source>
        <dbReference type="EMBL" id="AKK09005.1"/>
    </source>
</evidence>
<dbReference type="Proteomes" id="UP000035540">
    <property type="component" value="Chromosome"/>
</dbReference>
<feature type="region of interest" description="Disordered" evidence="1">
    <location>
        <begin position="81"/>
        <end position="104"/>
    </location>
</feature>
<dbReference type="AlphaFoldDB" id="A0A0G3H8B2"/>
<dbReference type="STRING" id="136857.CTEST_07875"/>
<evidence type="ECO:0000256" key="1">
    <source>
        <dbReference type="SAM" id="MobiDB-lite"/>
    </source>
</evidence>
<name>A0A0G3H8B2_9CORY</name>
<accession>A0A0G3H8B2</accession>
<keyword evidence="3" id="KW-1185">Reference proteome</keyword>
<sequence>MGNTPRGKKSLETGAIYPQSTLLGDIELLTQLTPHGAEVLPLLDELLGSFAIDRENVGVNNPFALDASKLVLNQLVKLRQSHGPDSTYSSTAPPSGTQKTPYGR</sequence>
<reference evidence="2 3" key="1">
    <citation type="journal article" date="2015" name="Genome Announc.">
        <title>Complete Genome Sequence of the Type Strain Corynebacterium testudinoris DSM 44614, Recovered from Necrotic Lesions in the Mouth of a Tortoise.</title>
        <authorList>
            <person name="Ruckert C."/>
            <person name="Kriete M."/>
            <person name="Jaenicke S."/>
            <person name="Winkler A."/>
            <person name="Tauch A."/>
        </authorList>
    </citation>
    <scope>NUCLEOTIDE SEQUENCE [LARGE SCALE GENOMIC DNA]</scope>
    <source>
        <strain evidence="2 3">DSM 44614</strain>
    </source>
</reference>
<evidence type="ECO:0000313" key="3">
    <source>
        <dbReference type="Proteomes" id="UP000035540"/>
    </source>
</evidence>
<gene>
    <name evidence="2" type="ORF">CTEST_07875</name>
</gene>
<dbReference type="EMBL" id="CP011545">
    <property type="protein sequence ID" value="AKK09005.1"/>
    <property type="molecule type" value="Genomic_DNA"/>
</dbReference>
<reference evidence="3" key="2">
    <citation type="submission" date="2015-05" db="EMBL/GenBank/DDBJ databases">
        <title>Complete genome sequence of Corynebacterium testudinoris DSM 44614, recovered from necrotic lesions in the mouth of a tortoise.</title>
        <authorList>
            <person name="Ruckert C."/>
            <person name="Albersmeier A."/>
            <person name="Winkler A."/>
            <person name="Tauch A."/>
        </authorList>
    </citation>
    <scope>NUCLEOTIDE SEQUENCE [LARGE SCALE GENOMIC DNA]</scope>
    <source>
        <strain evidence="3">DSM 44614</strain>
    </source>
</reference>
<dbReference type="KEGG" id="cted:CTEST_07875"/>
<organism evidence="2 3">
    <name type="scientific">Corynebacterium testudinoris</name>
    <dbReference type="NCBI Taxonomy" id="136857"/>
    <lineage>
        <taxon>Bacteria</taxon>
        <taxon>Bacillati</taxon>
        <taxon>Actinomycetota</taxon>
        <taxon>Actinomycetes</taxon>
        <taxon>Mycobacteriales</taxon>
        <taxon>Corynebacteriaceae</taxon>
        <taxon>Corynebacterium</taxon>
    </lineage>
</organism>
<protein>
    <submittedName>
        <fullName evidence="2">Uncharacterized protein</fullName>
    </submittedName>
</protein>
<feature type="compositionally biased region" description="Polar residues" evidence="1">
    <location>
        <begin position="83"/>
        <end position="104"/>
    </location>
</feature>